<evidence type="ECO:0000313" key="1">
    <source>
        <dbReference type="EMBL" id="MEN5376557.1"/>
    </source>
</evidence>
<reference evidence="1 2" key="1">
    <citation type="submission" date="2024-04" db="EMBL/GenBank/DDBJ databases">
        <title>WGS of bacteria from Torrens River.</title>
        <authorList>
            <person name="Wyrsch E.R."/>
            <person name="Drigo B."/>
        </authorList>
    </citation>
    <scope>NUCLEOTIDE SEQUENCE [LARGE SCALE GENOMIC DNA]</scope>
    <source>
        <strain evidence="1 2">TWI391</strain>
    </source>
</reference>
<evidence type="ECO:0000313" key="2">
    <source>
        <dbReference type="Proteomes" id="UP001409291"/>
    </source>
</evidence>
<protein>
    <recommendedName>
        <fullName evidence="3">Zinc-finger domain-containing protein</fullName>
    </recommendedName>
</protein>
<dbReference type="Proteomes" id="UP001409291">
    <property type="component" value="Unassembled WGS sequence"/>
</dbReference>
<keyword evidence="2" id="KW-1185">Reference proteome</keyword>
<gene>
    <name evidence="1" type="ORF">ABE541_04705</name>
</gene>
<evidence type="ECO:0008006" key="3">
    <source>
        <dbReference type="Google" id="ProtNLM"/>
    </source>
</evidence>
<dbReference type="RefSeq" id="WP_346580776.1">
    <property type="nucleotide sequence ID" value="NZ_JBDJLH010000003.1"/>
</dbReference>
<organism evidence="1 2">
    <name type="scientific">Sphingobacterium kitahiroshimense</name>
    <dbReference type="NCBI Taxonomy" id="470446"/>
    <lineage>
        <taxon>Bacteria</taxon>
        <taxon>Pseudomonadati</taxon>
        <taxon>Bacteroidota</taxon>
        <taxon>Sphingobacteriia</taxon>
        <taxon>Sphingobacteriales</taxon>
        <taxon>Sphingobacteriaceae</taxon>
        <taxon>Sphingobacterium</taxon>
    </lineage>
</organism>
<comment type="caution">
    <text evidence="1">The sequence shown here is derived from an EMBL/GenBank/DDBJ whole genome shotgun (WGS) entry which is preliminary data.</text>
</comment>
<sequence>MAHFSTVNPMVSCSKASELLDKRSVLKLSLRENIALKLHLAICDACKLYSEQSKLLDKILALHLKRSDPDGVPLHVNSELKRRISTEIKKK</sequence>
<accession>A0ABV0BPW4</accession>
<proteinExistence type="predicted"/>
<name>A0ABV0BPW4_9SPHI</name>
<dbReference type="EMBL" id="JBDJNQ010000002">
    <property type="protein sequence ID" value="MEN5376557.1"/>
    <property type="molecule type" value="Genomic_DNA"/>
</dbReference>